<evidence type="ECO:0000256" key="1">
    <source>
        <dbReference type="ARBA" id="ARBA00022801"/>
    </source>
</evidence>
<dbReference type="SUPFAM" id="SSF54637">
    <property type="entry name" value="Thioesterase/thiol ester dehydrase-isomerase"/>
    <property type="match status" value="1"/>
</dbReference>
<evidence type="ECO:0000259" key="2">
    <source>
        <dbReference type="Pfam" id="PF03061"/>
    </source>
</evidence>
<dbReference type="InterPro" id="IPR006683">
    <property type="entry name" value="Thioestr_dom"/>
</dbReference>
<comment type="caution">
    <text evidence="3">The sequence shown here is derived from an EMBL/GenBank/DDBJ whole genome shotgun (WGS) entry which is preliminary data.</text>
</comment>
<dbReference type="CDD" id="cd03443">
    <property type="entry name" value="PaaI_thioesterase"/>
    <property type="match status" value="1"/>
</dbReference>
<protein>
    <submittedName>
        <fullName evidence="3">PaaI family thioesterase</fullName>
    </submittedName>
</protein>
<dbReference type="GO" id="GO:0016289">
    <property type="term" value="F:acyl-CoA hydrolase activity"/>
    <property type="evidence" value="ECO:0007669"/>
    <property type="project" value="UniProtKB-ARBA"/>
</dbReference>
<organism evidence="3">
    <name type="scientific">Sheuella amnicola</name>
    <dbReference type="NCBI Taxonomy" id="2707330"/>
    <lineage>
        <taxon>Bacteria</taxon>
        <taxon>Pseudomonadati</taxon>
        <taxon>Pseudomonadota</taxon>
        <taxon>Betaproteobacteria</taxon>
        <taxon>Burkholderiales</taxon>
        <taxon>Alcaligenaceae</taxon>
        <taxon>Sheuella</taxon>
    </lineage>
</organism>
<dbReference type="EMBL" id="JAAGRN010000001">
    <property type="protein sequence ID" value="NDY81798.1"/>
    <property type="molecule type" value="Genomic_DNA"/>
</dbReference>
<dbReference type="Gene3D" id="3.10.129.10">
    <property type="entry name" value="Hotdog Thioesterase"/>
    <property type="match status" value="1"/>
</dbReference>
<accession>A0A6B2QVX6</accession>
<name>A0A6B2QVX6_9BURK</name>
<dbReference type="RefSeq" id="WP_163651120.1">
    <property type="nucleotide sequence ID" value="NZ_JAAGRN010000001.1"/>
</dbReference>
<dbReference type="InterPro" id="IPR029069">
    <property type="entry name" value="HotDog_dom_sf"/>
</dbReference>
<dbReference type="Pfam" id="PF03061">
    <property type="entry name" value="4HBT"/>
    <property type="match status" value="1"/>
</dbReference>
<sequence>MSQENTLAAWIEAEEKQLKAMPNGRLPGFLKRGQVADKSGLEVMQSVIRGELPNGNMATTMNYMIMEVSPGHAVVQGNPQENVLNVQGFVHGGWFATIMDAAVGNAIHSMLPPGKGYSTLDLSVKMIRALSPNVGRVRAIGKAVQVGRQIATAEGRLIGPDGKLHAIATTTAIIVDLQHS</sequence>
<keyword evidence="1" id="KW-0378">Hydrolase</keyword>
<reference evidence="3" key="1">
    <citation type="submission" date="2020-02" db="EMBL/GenBank/DDBJ databases">
        <authorList>
            <person name="Chen W.-M."/>
        </authorList>
    </citation>
    <scope>NUCLEOTIDE SEQUENCE</scope>
    <source>
        <strain evidence="3">NBD-18</strain>
    </source>
</reference>
<feature type="domain" description="Thioesterase" evidence="2">
    <location>
        <begin position="87"/>
        <end position="163"/>
    </location>
</feature>
<gene>
    <name evidence="3" type="ORF">G3I67_01000</name>
</gene>
<dbReference type="NCBIfam" id="TIGR00369">
    <property type="entry name" value="unchar_dom_1"/>
    <property type="match status" value="1"/>
</dbReference>
<dbReference type="AlphaFoldDB" id="A0A6B2QVX6"/>
<evidence type="ECO:0000313" key="3">
    <source>
        <dbReference type="EMBL" id="NDY81798.1"/>
    </source>
</evidence>
<proteinExistence type="predicted"/>
<dbReference type="InterPro" id="IPR003736">
    <property type="entry name" value="PAAI_dom"/>
</dbReference>